<dbReference type="RefSeq" id="WP_184271037.1">
    <property type="nucleotide sequence ID" value="NZ_JACHKY010000004.1"/>
</dbReference>
<evidence type="ECO:0000313" key="4">
    <source>
        <dbReference type="Proteomes" id="UP000539957"/>
    </source>
</evidence>
<dbReference type="AlphaFoldDB" id="A0A7W7IQX3"/>
<evidence type="ECO:0000259" key="2">
    <source>
        <dbReference type="SMART" id="SM00245"/>
    </source>
</evidence>
<dbReference type="Proteomes" id="UP000539957">
    <property type="component" value="Unassembled WGS sequence"/>
</dbReference>
<dbReference type="SMART" id="SM00245">
    <property type="entry name" value="TSPc"/>
    <property type="match status" value="1"/>
</dbReference>
<keyword evidence="4" id="KW-1185">Reference proteome</keyword>
<sequence>MFSRTFISLVAVAVLAPGSALAQGADAKSLDQRTQREVVARLEAALQRNYVFQDRIPAISAELDRRVQATPIDADQFAGSLSQGLVKASDDLHFTVVFDPDEVVANRQAKASGDATTQARRDVERAANFGFRDARRLEGGLAYIRFDFFADPQYAQDTAVGAMRFTEGAKGIIFDLRYNNGGVLEMAQLLMSYLYPAGKEQEFFDYNYNEDGKRVARGQWSLAAVPGQRSGDVPVVVLTGSTSFSAAEWMAFSLQRLGRATVIGEQTAGGAHPVTRVPVDDRFMLQVPIGQIRDPIKGQDFEGVGVTPDLVVPASGALLAAQKFLLQSRATAGDADAAWALAPVEFAIAGQTPSAKDLDEASGAYEGRTLVRTPTGLAYHWRGRFVLALDPIGKDLFAVQGSDDYRFRLVRANGAVTGLERVEKSGETSVYRRLD</sequence>
<gene>
    <name evidence="3" type="ORF">HNP32_002605</name>
</gene>
<dbReference type="CDD" id="cd07563">
    <property type="entry name" value="Peptidase_S41_IRBP"/>
    <property type="match status" value="1"/>
</dbReference>
<feature type="domain" description="Tail specific protease" evidence="2">
    <location>
        <begin position="99"/>
        <end position="313"/>
    </location>
</feature>
<evidence type="ECO:0000313" key="3">
    <source>
        <dbReference type="EMBL" id="MBB4798851.1"/>
    </source>
</evidence>
<protein>
    <recommendedName>
        <fullName evidence="2">Tail specific protease domain-containing protein</fullName>
    </recommendedName>
</protein>
<dbReference type="GO" id="GO:0006508">
    <property type="term" value="P:proteolysis"/>
    <property type="evidence" value="ECO:0007669"/>
    <property type="project" value="InterPro"/>
</dbReference>
<organism evidence="3 4">
    <name type="scientific">Brevundimonas bullata</name>
    <dbReference type="NCBI Taxonomy" id="13160"/>
    <lineage>
        <taxon>Bacteria</taxon>
        <taxon>Pseudomonadati</taxon>
        <taxon>Pseudomonadota</taxon>
        <taxon>Alphaproteobacteria</taxon>
        <taxon>Caulobacterales</taxon>
        <taxon>Caulobacteraceae</taxon>
        <taxon>Brevundimonas</taxon>
    </lineage>
</organism>
<feature type="signal peptide" evidence="1">
    <location>
        <begin position="1"/>
        <end position="22"/>
    </location>
</feature>
<proteinExistence type="predicted"/>
<feature type="chain" id="PRO_5030810715" description="Tail specific protease domain-containing protein" evidence="1">
    <location>
        <begin position="23"/>
        <end position="435"/>
    </location>
</feature>
<dbReference type="PANTHER" id="PTHR11261">
    <property type="entry name" value="INTERPHOTORECEPTOR RETINOID-BINDING PROTEIN"/>
    <property type="match status" value="1"/>
</dbReference>
<dbReference type="InterPro" id="IPR005151">
    <property type="entry name" value="Tail-specific_protease"/>
</dbReference>
<name>A0A7W7IQX3_9CAUL</name>
<dbReference type="Pfam" id="PF03572">
    <property type="entry name" value="Peptidase_S41"/>
    <property type="match status" value="1"/>
</dbReference>
<dbReference type="SUPFAM" id="SSF52096">
    <property type="entry name" value="ClpP/crotonase"/>
    <property type="match status" value="1"/>
</dbReference>
<evidence type="ECO:0000256" key="1">
    <source>
        <dbReference type="SAM" id="SignalP"/>
    </source>
</evidence>
<dbReference type="InterPro" id="IPR029045">
    <property type="entry name" value="ClpP/crotonase-like_dom_sf"/>
</dbReference>
<dbReference type="EMBL" id="JACHKY010000004">
    <property type="protein sequence ID" value="MBB4798851.1"/>
    <property type="molecule type" value="Genomic_DNA"/>
</dbReference>
<dbReference type="GO" id="GO:0008236">
    <property type="term" value="F:serine-type peptidase activity"/>
    <property type="evidence" value="ECO:0007669"/>
    <property type="project" value="InterPro"/>
</dbReference>
<dbReference type="PANTHER" id="PTHR11261:SF3">
    <property type="entry name" value="RETINOL-BINDING PROTEIN 3"/>
    <property type="match status" value="1"/>
</dbReference>
<accession>A0A7W7IQX3</accession>
<dbReference type="Gene3D" id="3.30.750.44">
    <property type="match status" value="1"/>
</dbReference>
<reference evidence="3 4" key="1">
    <citation type="submission" date="2020-08" db="EMBL/GenBank/DDBJ databases">
        <title>Functional genomics of gut bacteria from endangered species of beetles.</title>
        <authorList>
            <person name="Carlos-Shanley C."/>
        </authorList>
    </citation>
    <scope>NUCLEOTIDE SEQUENCE [LARGE SCALE GENOMIC DNA]</scope>
    <source>
        <strain evidence="3 4">S00123</strain>
    </source>
</reference>
<dbReference type="Gene3D" id="3.90.226.10">
    <property type="entry name" value="2-enoyl-CoA Hydratase, Chain A, domain 1"/>
    <property type="match status" value="1"/>
</dbReference>
<comment type="caution">
    <text evidence="3">The sequence shown here is derived from an EMBL/GenBank/DDBJ whole genome shotgun (WGS) entry which is preliminary data.</text>
</comment>
<keyword evidence="1" id="KW-0732">Signal</keyword>